<organism evidence="1 2">
    <name type="scientific">Bifidobacterium dentium</name>
    <dbReference type="NCBI Taxonomy" id="1689"/>
    <lineage>
        <taxon>Bacteria</taxon>
        <taxon>Bacillati</taxon>
        <taxon>Actinomycetota</taxon>
        <taxon>Actinomycetes</taxon>
        <taxon>Bifidobacteriales</taxon>
        <taxon>Bifidobacteriaceae</taxon>
        <taxon>Bifidobacterium</taxon>
    </lineage>
</organism>
<dbReference type="Gene3D" id="2.70.98.10">
    <property type="match status" value="1"/>
</dbReference>
<dbReference type="GO" id="GO:0006006">
    <property type="term" value="P:glucose metabolic process"/>
    <property type="evidence" value="ECO:0007669"/>
    <property type="project" value="TreeGrafter"/>
</dbReference>
<dbReference type="SUPFAM" id="SSF74650">
    <property type="entry name" value="Galactose mutarotase-like"/>
    <property type="match status" value="1"/>
</dbReference>
<dbReference type="GO" id="GO:0004034">
    <property type="term" value="F:aldose 1-epimerase activity"/>
    <property type="evidence" value="ECO:0007669"/>
    <property type="project" value="TreeGrafter"/>
</dbReference>
<proteinExistence type="predicted"/>
<dbReference type="GeneID" id="31606688"/>
<accession>A0A1V8Q4M8</accession>
<dbReference type="InterPro" id="IPR011013">
    <property type="entry name" value="Gal_mutarotase_sf_dom"/>
</dbReference>
<dbReference type="GO" id="GO:0030246">
    <property type="term" value="F:carbohydrate binding"/>
    <property type="evidence" value="ECO:0007669"/>
    <property type="project" value="InterPro"/>
</dbReference>
<name>A0A1V8Q4M8_9BIFI</name>
<gene>
    <name evidence="1" type="ORF">GBB04_00065</name>
</gene>
<evidence type="ECO:0000313" key="2">
    <source>
        <dbReference type="Proteomes" id="UP000429211"/>
    </source>
</evidence>
<dbReference type="OMA" id="NIDLIRP"/>
<dbReference type="CDD" id="cd09022">
    <property type="entry name" value="Aldose_epim_Ec_YihR"/>
    <property type="match status" value="1"/>
</dbReference>
<dbReference type="AlphaFoldDB" id="A0A1V8Q4M8"/>
<dbReference type="Pfam" id="PF01263">
    <property type="entry name" value="Aldose_epim"/>
    <property type="match status" value="1"/>
</dbReference>
<dbReference type="GO" id="GO:0033499">
    <property type="term" value="P:galactose catabolic process via UDP-galactose, Leloir pathway"/>
    <property type="evidence" value="ECO:0007669"/>
    <property type="project" value="TreeGrafter"/>
</dbReference>
<dbReference type="InterPro" id="IPR037480">
    <property type="entry name" value="YihR-like"/>
</dbReference>
<dbReference type="RefSeq" id="WP_003839479.1">
    <property type="nucleotide sequence ID" value="NZ_BCYE01000025.1"/>
</dbReference>
<dbReference type="PANTHER" id="PTHR10091">
    <property type="entry name" value="ALDOSE-1-EPIMERASE"/>
    <property type="match status" value="1"/>
</dbReference>
<reference evidence="1 2" key="1">
    <citation type="journal article" date="2019" name="Nat. Med.">
        <title>A library of human gut bacterial isolates paired with longitudinal multiomics data enables mechanistic microbiome research.</title>
        <authorList>
            <person name="Poyet M."/>
            <person name="Groussin M."/>
            <person name="Gibbons S.M."/>
            <person name="Avila-Pacheco J."/>
            <person name="Jiang X."/>
            <person name="Kearney S.M."/>
            <person name="Perrotta A.R."/>
            <person name="Berdy B."/>
            <person name="Zhao S."/>
            <person name="Lieberman T.D."/>
            <person name="Swanson P.K."/>
            <person name="Smith M."/>
            <person name="Roesemann S."/>
            <person name="Alexander J.E."/>
            <person name="Rich S.A."/>
            <person name="Livny J."/>
            <person name="Vlamakis H."/>
            <person name="Clish C."/>
            <person name="Bullock K."/>
            <person name="Deik A."/>
            <person name="Scott J."/>
            <person name="Pierce K.A."/>
            <person name="Xavier R.J."/>
            <person name="Alm E.J."/>
        </authorList>
    </citation>
    <scope>NUCLEOTIDE SEQUENCE [LARGE SCALE GENOMIC DNA]</scope>
    <source>
        <strain evidence="1 2">BIOML-A2</strain>
    </source>
</reference>
<dbReference type="InterPro" id="IPR014718">
    <property type="entry name" value="GH-type_carb-bd"/>
</dbReference>
<dbReference type="PANTHER" id="PTHR10091:SF0">
    <property type="entry name" value="GALACTOSE MUTAROTASE"/>
    <property type="match status" value="1"/>
</dbReference>
<protein>
    <submittedName>
        <fullName evidence="1">Aldose 1-epimerase family protein</fullName>
    </submittedName>
</protein>
<comment type="caution">
    <text evidence="1">The sequence shown here is derived from an EMBL/GenBank/DDBJ whole genome shotgun (WGS) entry which is preliminary data.</text>
</comment>
<evidence type="ECO:0000313" key="1">
    <source>
        <dbReference type="EMBL" id="KAB7462228.1"/>
    </source>
</evidence>
<dbReference type="EMBL" id="WDPD01000001">
    <property type="protein sequence ID" value="KAB7462228.1"/>
    <property type="molecule type" value="Genomic_DNA"/>
</dbReference>
<dbReference type="InterPro" id="IPR008183">
    <property type="entry name" value="Aldose_1/G6P_1-epimerase"/>
</dbReference>
<sequence length="317" mass="34378">MTCKNLPARSGQQFSISHGDYKAVVTELGATLRKLTYRGEDLIVSLGPDDVVSCCHGQILIPFPNRVEGGEYTFEGKTYTLPIDEHARNNAIHGYGYRSYWKLESLTEESVALTWRTPNMAGYPFDIVATATYSLADDGLHLTIDAYNNGDANAPWALAIHPWLANGLNGYGDEIDGHNAQCSLTLPGNTHVTVNENLIPTGTEPVDGTKYDLRKDTLLTEQPFDDAWTDLDHAEDGTVTAVFTRPDGLKVKVGGDETITSFQVCTGTKFPAFKHPAGVAVEPQTAYANAFNTGNDLIVIKPGETSSTSLFLGAFAQ</sequence>
<dbReference type="Proteomes" id="UP000429211">
    <property type="component" value="Unassembled WGS sequence"/>
</dbReference>